<dbReference type="GO" id="GO:0005737">
    <property type="term" value="C:cytoplasm"/>
    <property type="evidence" value="ECO:0007669"/>
    <property type="project" value="TreeGrafter"/>
</dbReference>
<comment type="similarity">
    <text evidence="1">Belongs to the GTP cyclohydrolase I type 2/NIF3 family.</text>
</comment>
<organism evidence="3">
    <name type="scientific">bioreactor metagenome</name>
    <dbReference type="NCBI Taxonomy" id="1076179"/>
    <lineage>
        <taxon>unclassified sequences</taxon>
        <taxon>metagenomes</taxon>
        <taxon>ecological metagenomes</taxon>
    </lineage>
</organism>
<dbReference type="Gene3D" id="3.30.70.120">
    <property type="match status" value="1"/>
</dbReference>
<keyword evidence="3" id="KW-0378">Hydrolase</keyword>
<dbReference type="InterPro" id="IPR002678">
    <property type="entry name" value="DUF34/NIF3"/>
</dbReference>
<dbReference type="InterPro" id="IPR036069">
    <property type="entry name" value="DUF34/NIF3_sf"/>
</dbReference>
<evidence type="ECO:0000313" key="3">
    <source>
        <dbReference type="EMBL" id="MPL92559.1"/>
    </source>
</evidence>
<dbReference type="InterPro" id="IPR015867">
    <property type="entry name" value="N-reg_PII/ATP_PRibTrfase_C"/>
</dbReference>
<dbReference type="GO" id="GO:0046872">
    <property type="term" value="F:metal ion binding"/>
    <property type="evidence" value="ECO:0007669"/>
    <property type="project" value="UniProtKB-KW"/>
</dbReference>
<dbReference type="PIRSF" id="PIRSF037489">
    <property type="entry name" value="UCP037489_NIF3_YqfO"/>
    <property type="match status" value="1"/>
</dbReference>
<name>A0A644VMD3_9ZZZZ</name>
<protein>
    <submittedName>
        <fullName evidence="3">GTP cyclohydrolase 1 type 2</fullName>
    </submittedName>
</protein>
<dbReference type="PANTHER" id="PTHR13799">
    <property type="entry name" value="NGG1 INTERACTING FACTOR 3"/>
    <property type="match status" value="1"/>
</dbReference>
<proteinExistence type="inferred from homology"/>
<evidence type="ECO:0000256" key="2">
    <source>
        <dbReference type="ARBA" id="ARBA00022723"/>
    </source>
</evidence>
<reference evidence="3" key="1">
    <citation type="submission" date="2019-08" db="EMBL/GenBank/DDBJ databases">
        <authorList>
            <person name="Kucharzyk K."/>
            <person name="Murdoch R.W."/>
            <person name="Higgins S."/>
            <person name="Loffler F."/>
        </authorList>
    </citation>
    <scope>NUCLEOTIDE SEQUENCE</scope>
</reference>
<dbReference type="FunFam" id="3.40.1390.30:FF:000001">
    <property type="entry name" value="GTP cyclohydrolase 1 type 2"/>
    <property type="match status" value="1"/>
</dbReference>
<evidence type="ECO:0000256" key="1">
    <source>
        <dbReference type="ARBA" id="ARBA00006964"/>
    </source>
</evidence>
<dbReference type="AlphaFoldDB" id="A0A644VMD3"/>
<accession>A0A644VMD3</accession>
<dbReference type="Gene3D" id="3.40.1390.30">
    <property type="entry name" value="NIF3 (NGG1p interacting factor 3)-like"/>
    <property type="match status" value="1"/>
</dbReference>
<dbReference type="FunFam" id="3.30.70.120:FF:000006">
    <property type="entry name" value="GTP cyclohydrolase 1 type 2 homolog"/>
    <property type="match status" value="1"/>
</dbReference>
<dbReference type="SUPFAM" id="SSF102705">
    <property type="entry name" value="NIF3 (NGG1p interacting factor 3)-like"/>
    <property type="match status" value="1"/>
</dbReference>
<dbReference type="GO" id="GO:0016787">
    <property type="term" value="F:hydrolase activity"/>
    <property type="evidence" value="ECO:0007669"/>
    <property type="project" value="UniProtKB-KW"/>
</dbReference>
<dbReference type="InterPro" id="IPR017221">
    <property type="entry name" value="DUF34/NIF3_bac"/>
</dbReference>
<dbReference type="NCBIfam" id="TIGR00486">
    <property type="entry name" value="YbgI_SA1388"/>
    <property type="match status" value="1"/>
</dbReference>
<dbReference type="Pfam" id="PF01784">
    <property type="entry name" value="DUF34_NIF3"/>
    <property type="match status" value="1"/>
</dbReference>
<dbReference type="PANTHER" id="PTHR13799:SF14">
    <property type="entry name" value="GTP CYCLOHYDROLASE 1 TYPE 2 HOMOLOG"/>
    <property type="match status" value="1"/>
</dbReference>
<comment type="caution">
    <text evidence="3">The sequence shown here is derived from an EMBL/GenBank/DDBJ whole genome shotgun (WGS) entry which is preliminary data.</text>
</comment>
<gene>
    <name evidence="3" type="ORF">SDC9_38668</name>
</gene>
<sequence length="364" mass="40494">MQIKTVTEIIEAFAPLALQEKYDNAGLLIGNSERPVSGVLICVDVTEAVINEAILMHINLIIAHHPLIFNGLKKITGQDEVERCIIKAIKNDIAIYAAHTNVDNVIDGVNGRIADKIGLINRRILQPKTGMLVKLVTFVPKLHVQRVREAIFEAGAGHIGNYDACSYNSEGYGSFRANSKATPFVGEVNKIHYEEETRIEVILPEYIQNKVIASMIKAHPYEEPAYDVFRLLNEYRQVGSGLTGELIEAENESDFLQRIRVLFGGNPIRHTALSGNKIKRVAVCGGSGSFLLQDAIKAGADIFISADFKYHDFFGAENKIIIADVGHFETEQFTKELFFDIIRKKLPTFAVHISKVNTNPIIYS</sequence>
<keyword evidence="2" id="KW-0479">Metal-binding</keyword>
<dbReference type="EMBL" id="VSSQ01000362">
    <property type="protein sequence ID" value="MPL92559.1"/>
    <property type="molecule type" value="Genomic_DNA"/>
</dbReference>